<feature type="compositionally biased region" description="Basic and acidic residues" evidence="1">
    <location>
        <begin position="75"/>
        <end position="84"/>
    </location>
</feature>
<protein>
    <submittedName>
        <fullName evidence="3">Uncharacterized protein</fullName>
    </submittedName>
</protein>
<feature type="compositionally biased region" description="Basic residues" evidence="1">
    <location>
        <begin position="107"/>
        <end position="121"/>
    </location>
</feature>
<dbReference type="Proteomes" id="UP000636800">
    <property type="component" value="Unassembled WGS sequence"/>
</dbReference>
<evidence type="ECO:0000313" key="2">
    <source>
        <dbReference type="EMBL" id="KAG0445914.1"/>
    </source>
</evidence>
<organism evidence="3 4">
    <name type="scientific">Vanilla planifolia</name>
    <name type="common">Vanilla</name>
    <dbReference type="NCBI Taxonomy" id="51239"/>
    <lineage>
        <taxon>Eukaryota</taxon>
        <taxon>Viridiplantae</taxon>
        <taxon>Streptophyta</taxon>
        <taxon>Embryophyta</taxon>
        <taxon>Tracheophyta</taxon>
        <taxon>Spermatophyta</taxon>
        <taxon>Magnoliopsida</taxon>
        <taxon>Liliopsida</taxon>
        <taxon>Asparagales</taxon>
        <taxon>Orchidaceae</taxon>
        <taxon>Vanilloideae</taxon>
        <taxon>Vanilleae</taxon>
        <taxon>Vanilla</taxon>
    </lineage>
</organism>
<dbReference type="EMBL" id="JADCNL010000633">
    <property type="protein sequence ID" value="KAG0445922.1"/>
    <property type="molecule type" value="Genomic_DNA"/>
</dbReference>
<keyword evidence="4" id="KW-1185">Reference proteome</keyword>
<name>A0A835P625_VANPL</name>
<dbReference type="Proteomes" id="UP000639772">
    <property type="component" value="Unassembled WGS sequence"/>
</dbReference>
<reference evidence="4 5" key="1">
    <citation type="journal article" date="2020" name="Nat. Food">
        <title>A phased Vanilla planifolia genome enables genetic improvement of flavour and production.</title>
        <authorList>
            <person name="Hasing T."/>
            <person name="Tang H."/>
            <person name="Brym M."/>
            <person name="Khazi F."/>
            <person name="Huang T."/>
            <person name="Chambers A.H."/>
        </authorList>
    </citation>
    <scope>NUCLEOTIDE SEQUENCE [LARGE SCALE GENOMIC DNA]</scope>
    <source>
        <tissue evidence="3">Leaf</tissue>
    </source>
</reference>
<feature type="compositionally biased region" description="Basic and acidic residues" evidence="1">
    <location>
        <begin position="145"/>
        <end position="164"/>
    </location>
</feature>
<feature type="compositionally biased region" description="Basic residues" evidence="1">
    <location>
        <begin position="172"/>
        <end position="186"/>
    </location>
</feature>
<proteinExistence type="predicted"/>
<evidence type="ECO:0000256" key="1">
    <source>
        <dbReference type="SAM" id="MobiDB-lite"/>
    </source>
</evidence>
<feature type="region of interest" description="Disordered" evidence="1">
    <location>
        <begin position="42"/>
        <end position="186"/>
    </location>
</feature>
<dbReference type="EMBL" id="JADCNM010000634">
    <property type="protein sequence ID" value="KAG0445914.1"/>
    <property type="molecule type" value="Genomic_DNA"/>
</dbReference>
<evidence type="ECO:0000313" key="5">
    <source>
        <dbReference type="Proteomes" id="UP000639772"/>
    </source>
</evidence>
<comment type="caution">
    <text evidence="3">The sequence shown here is derived from an EMBL/GenBank/DDBJ whole genome shotgun (WGS) entry which is preliminary data.</text>
</comment>
<evidence type="ECO:0000313" key="3">
    <source>
        <dbReference type="EMBL" id="KAG0445922.1"/>
    </source>
</evidence>
<gene>
    <name evidence="3" type="ORF">HPP92_029091</name>
    <name evidence="2" type="ORF">HPP92_029102</name>
</gene>
<evidence type="ECO:0000313" key="4">
    <source>
        <dbReference type="Proteomes" id="UP000636800"/>
    </source>
</evidence>
<sequence length="186" mass="20564">MGGRGGSSTMMTFQTPAGHRHEWIAGDKLGEVGLLRFRRATQDPAVVAAPRNNSPQRQITNSGNSGVREATSPAGRRDRPDKTAARRQKVKNLCVNMSAAETGMKHDCRRPRPSRKRRRRTQSTLMSGNLDRKIKVSPALADSAAGDHHAEMSGRQGDHLRKTDIAPPAVNSRRRKSVAHQKRNMF</sequence>
<dbReference type="AlphaFoldDB" id="A0A835P625"/>
<accession>A0A835P625</accession>
<feature type="compositionally biased region" description="Polar residues" evidence="1">
    <location>
        <begin position="51"/>
        <end position="65"/>
    </location>
</feature>